<name>A0ABQ3R532_STRRR</name>
<gene>
    <name evidence="1" type="ORF">Srubr_08210</name>
</gene>
<dbReference type="EMBL" id="BNEA01000001">
    <property type="protein sequence ID" value="GHI50975.1"/>
    <property type="molecule type" value="Genomic_DNA"/>
</dbReference>
<sequence length="220" mass="24234">MTGRTEETAETTARLVTDAWRRIEAWLGERAPVSHAALGPGAGAEEIAAVEAALGFAVPVELRTLWGLVSGGNVNGGGFWLGNRSLLRLDDAVAVYRRMMVLQTQAERRYPTPGVPGEDDIVVWQRPWIPVFSSGEYDTVLGTYLDSGSGLMWHWSKYAYVLPDGTEPQHSVVTYLEEIADSLETPALATEGTPGLLDGRLVWLDETLTEDERRRWHPAT</sequence>
<dbReference type="RefSeq" id="WP_189998516.1">
    <property type="nucleotide sequence ID" value="NZ_BNCB01000022.1"/>
</dbReference>
<proteinExistence type="predicted"/>
<organism evidence="1 2">
    <name type="scientific">Streptomyces rubradiris</name>
    <name type="common">Streptomyces achromogenes subsp. rubradiris</name>
    <dbReference type="NCBI Taxonomy" id="285531"/>
    <lineage>
        <taxon>Bacteria</taxon>
        <taxon>Bacillati</taxon>
        <taxon>Actinomycetota</taxon>
        <taxon>Actinomycetes</taxon>
        <taxon>Kitasatosporales</taxon>
        <taxon>Streptomycetaceae</taxon>
        <taxon>Streptomyces</taxon>
    </lineage>
</organism>
<evidence type="ECO:0000313" key="2">
    <source>
        <dbReference type="Proteomes" id="UP000646738"/>
    </source>
</evidence>
<evidence type="ECO:0008006" key="3">
    <source>
        <dbReference type="Google" id="ProtNLM"/>
    </source>
</evidence>
<dbReference type="Proteomes" id="UP000646738">
    <property type="component" value="Unassembled WGS sequence"/>
</dbReference>
<reference evidence="2" key="1">
    <citation type="submission" date="2023-07" db="EMBL/GenBank/DDBJ databases">
        <title>Whole genome shotgun sequence of Streptomyces achromogenes subsp. rubradiris NBRC 14000.</title>
        <authorList>
            <person name="Komaki H."/>
            <person name="Tamura T."/>
        </authorList>
    </citation>
    <scope>NUCLEOTIDE SEQUENCE [LARGE SCALE GENOMIC DNA]</scope>
    <source>
        <strain evidence="2">NBRC 14000</strain>
    </source>
</reference>
<comment type="caution">
    <text evidence="1">The sequence shown here is derived from an EMBL/GenBank/DDBJ whole genome shotgun (WGS) entry which is preliminary data.</text>
</comment>
<dbReference type="InterPro" id="IPR037883">
    <property type="entry name" value="Knr4/Smi1-like_sf"/>
</dbReference>
<keyword evidence="2" id="KW-1185">Reference proteome</keyword>
<dbReference type="SUPFAM" id="SSF160631">
    <property type="entry name" value="SMI1/KNR4-like"/>
    <property type="match status" value="1"/>
</dbReference>
<evidence type="ECO:0000313" key="1">
    <source>
        <dbReference type="EMBL" id="GHI50975.1"/>
    </source>
</evidence>
<accession>A0ABQ3R532</accession>
<protein>
    <recommendedName>
        <fullName evidence="3">Knr4/Smi1-like domain-containing protein</fullName>
    </recommendedName>
</protein>